<protein>
    <recommendedName>
        <fullName evidence="1">Phage tail assembly chaperone-like domain-containing protein</fullName>
    </recommendedName>
</protein>
<organism evidence="2">
    <name type="scientific">uncultured virus</name>
    <dbReference type="NCBI Taxonomy" id="340016"/>
    <lineage>
        <taxon>Viruses</taxon>
        <taxon>environmental samples</taxon>
    </lineage>
</organism>
<dbReference type="Pfam" id="PF16778">
    <property type="entry name" value="Phage_tail_APC"/>
    <property type="match status" value="1"/>
</dbReference>
<reference evidence="2" key="1">
    <citation type="submission" date="2016-10" db="EMBL/GenBank/DDBJ databases">
        <authorList>
            <person name="Varghese N."/>
        </authorList>
    </citation>
    <scope>NUCLEOTIDE SEQUENCE</scope>
</reference>
<sequence>MPRYHNINGNKVQFTAEEEAARDAEEKAWADAAPARALADLRAKRNRLLAETDYYALSDVTMSDDMKTYRQNLRDLPAGKDTVAKCEGATWPTKP</sequence>
<feature type="domain" description="Phage tail assembly chaperone-like" evidence="1">
    <location>
        <begin position="39"/>
        <end position="95"/>
    </location>
</feature>
<name>A0A218MLV3_9VIRU</name>
<evidence type="ECO:0000313" key="2">
    <source>
        <dbReference type="EMBL" id="ASF00272.1"/>
    </source>
</evidence>
<dbReference type="EMBL" id="KY052824">
    <property type="protein sequence ID" value="ASF00272.1"/>
    <property type="molecule type" value="Genomic_DNA"/>
</dbReference>
<dbReference type="Gene3D" id="6.10.140.1310">
    <property type="match status" value="1"/>
</dbReference>
<accession>A0A218MLV3</accession>
<reference evidence="2" key="2">
    <citation type="journal article" date="2017" name="Nat. Commun.">
        <title>Single-virus genomics reveals hidden cosmopolitan and abundant viruses.</title>
        <authorList>
            <person name="Martinez-Hernandez F."/>
            <person name="Fornas O."/>
            <person name="Lluesma Gomez M."/>
            <person name="Bolduc B."/>
            <person name="de la Cruz Pena M.J."/>
            <person name="Martinez J.M."/>
            <person name="Anton J."/>
            <person name="Gasol J.M."/>
            <person name="Rosselli R."/>
            <person name="Rodriguez-Valera F."/>
            <person name="Sullivan M.B."/>
            <person name="Acinas S.G."/>
            <person name="Martinez-Garcia M."/>
        </authorList>
    </citation>
    <scope>NUCLEOTIDE SEQUENCE</scope>
</reference>
<evidence type="ECO:0000259" key="1">
    <source>
        <dbReference type="Pfam" id="PF16778"/>
    </source>
</evidence>
<proteinExistence type="predicted"/>
<dbReference type="InterPro" id="IPR031893">
    <property type="entry name" value="Phage_tail_APC"/>
</dbReference>